<evidence type="ECO:0000256" key="4">
    <source>
        <dbReference type="ARBA" id="ARBA00022679"/>
    </source>
</evidence>
<dbReference type="STRING" id="1802385.A2856_01445"/>
<dbReference type="PANTHER" id="PTHR14269">
    <property type="entry name" value="CDP-DIACYLGLYCEROL--GLYCEROL-3-PHOSPHATE 3-PHOSPHATIDYLTRANSFERASE-RELATED"/>
    <property type="match status" value="1"/>
</dbReference>
<feature type="transmembrane region" description="Helical" evidence="12">
    <location>
        <begin position="172"/>
        <end position="191"/>
    </location>
</feature>
<gene>
    <name evidence="13" type="ORF">A2856_01445</name>
</gene>
<dbReference type="Proteomes" id="UP000177885">
    <property type="component" value="Unassembled WGS sequence"/>
</dbReference>
<keyword evidence="7" id="KW-0443">Lipid metabolism</keyword>
<evidence type="ECO:0000256" key="2">
    <source>
        <dbReference type="ARBA" id="ARBA00010441"/>
    </source>
</evidence>
<proteinExistence type="inferred from homology"/>
<evidence type="ECO:0000256" key="11">
    <source>
        <dbReference type="RuleBase" id="RU003750"/>
    </source>
</evidence>
<keyword evidence="8 12" id="KW-0472">Membrane</keyword>
<evidence type="ECO:0000256" key="3">
    <source>
        <dbReference type="ARBA" id="ARBA00022516"/>
    </source>
</evidence>
<evidence type="ECO:0000256" key="7">
    <source>
        <dbReference type="ARBA" id="ARBA00023098"/>
    </source>
</evidence>
<dbReference type="GO" id="GO:0046474">
    <property type="term" value="P:glycerophospholipid biosynthetic process"/>
    <property type="evidence" value="ECO:0007669"/>
    <property type="project" value="TreeGrafter"/>
</dbReference>
<evidence type="ECO:0000256" key="12">
    <source>
        <dbReference type="SAM" id="Phobius"/>
    </source>
</evidence>
<feature type="transmembrane region" description="Helical" evidence="12">
    <location>
        <begin position="95"/>
        <end position="127"/>
    </location>
</feature>
<dbReference type="InterPro" id="IPR050324">
    <property type="entry name" value="CDP-alcohol_PTase-I"/>
</dbReference>
<accession>A0A1F7TLD3</accession>
<comment type="caution">
    <text evidence="13">The sequence shown here is derived from an EMBL/GenBank/DDBJ whole genome shotgun (WGS) entry which is preliminary data.</text>
</comment>
<dbReference type="EMBL" id="MGDT01000007">
    <property type="protein sequence ID" value="OGL66344.1"/>
    <property type="molecule type" value="Genomic_DNA"/>
</dbReference>
<dbReference type="PROSITE" id="PS00379">
    <property type="entry name" value="CDP_ALCOHOL_P_TRANSF"/>
    <property type="match status" value="1"/>
</dbReference>
<dbReference type="GO" id="GO:0008444">
    <property type="term" value="F:CDP-diacylglycerol-glycerol-3-phosphate 3-phosphatidyltransferase activity"/>
    <property type="evidence" value="ECO:0007669"/>
    <property type="project" value="InterPro"/>
</dbReference>
<protein>
    <recommendedName>
        <fullName evidence="15">CDP-diacylglycerol--glycerol-3-phosphate 3-phosphatidyltransferase</fullName>
    </recommendedName>
</protein>
<name>A0A1F7TLD3_9BACT</name>
<dbReference type="InterPro" id="IPR000462">
    <property type="entry name" value="CDP-OH_P_trans"/>
</dbReference>
<evidence type="ECO:0000313" key="13">
    <source>
        <dbReference type="EMBL" id="OGL66344.1"/>
    </source>
</evidence>
<evidence type="ECO:0000313" key="14">
    <source>
        <dbReference type="Proteomes" id="UP000177885"/>
    </source>
</evidence>
<dbReference type="AlphaFoldDB" id="A0A1F7TLD3"/>
<feature type="transmembrane region" description="Helical" evidence="12">
    <location>
        <begin position="148"/>
        <end position="166"/>
    </location>
</feature>
<dbReference type="Pfam" id="PF01066">
    <property type="entry name" value="CDP-OH_P_transf"/>
    <property type="match status" value="1"/>
</dbReference>
<reference evidence="13 14" key="1">
    <citation type="journal article" date="2016" name="Nat. Commun.">
        <title>Thousands of microbial genomes shed light on interconnected biogeochemical processes in an aquifer system.</title>
        <authorList>
            <person name="Anantharaman K."/>
            <person name="Brown C.T."/>
            <person name="Hug L.A."/>
            <person name="Sharon I."/>
            <person name="Castelle C.J."/>
            <person name="Probst A.J."/>
            <person name="Thomas B.C."/>
            <person name="Singh A."/>
            <person name="Wilkins M.J."/>
            <person name="Karaoz U."/>
            <person name="Brodie E.L."/>
            <person name="Williams K.H."/>
            <person name="Hubbard S.S."/>
            <person name="Banfield J.F."/>
        </authorList>
    </citation>
    <scope>NUCLEOTIDE SEQUENCE [LARGE SCALE GENOMIC DNA]</scope>
</reference>
<keyword evidence="5 12" id="KW-0812">Transmembrane</keyword>
<keyword evidence="9" id="KW-0594">Phospholipid biosynthesis</keyword>
<dbReference type="GO" id="GO:0016020">
    <property type="term" value="C:membrane"/>
    <property type="evidence" value="ECO:0007669"/>
    <property type="project" value="UniProtKB-SubCell"/>
</dbReference>
<keyword evidence="10" id="KW-1208">Phospholipid metabolism</keyword>
<evidence type="ECO:0000256" key="10">
    <source>
        <dbReference type="ARBA" id="ARBA00023264"/>
    </source>
</evidence>
<dbReference type="PANTHER" id="PTHR14269:SF11">
    <property type="entry name" value="CDP-DIACYLGLYCEROL--GLYCEROL-3-PHOSPHATE 3-PHOSPHATIDYLTRANSFERASE"/>
    <property type="match status" value="1"/>
</dbReference>
<feature type="transmembrane region" description="Helical" evidence="12">
    <location>
        <begin position="44"/>
        <end position="66"/>
    </location>
</feature>
<organism evidence="13 14">
    <name type="scientific">Candidatus Uhrbacteria bacterium RIFCSPHIGHO2_01_FULL_63_20</name>
    <dbReference type="NCBI Taxonomy" id="1802385"/>
    <lineage>
        <taxon>Bacteria</taxon>
        <taxon>Candidatus Uhriibacteriota</taxon>
    </lineage>
</organism>
<dbReference type="InterPro" id="IPR043130">
    <property type="entry name" value="CDP-OH_PTrfase_TM_dom"/>
</dbReference>
<evidence type="ECO:0000256" key="9">
    <source>
        <dbReference type="ARBA" id="ARBA00023209"/>
    </source>
</evidence>
<keyword evidence="4 11" id="KW-0808">Transferase</keyword>
<comment type="subcellular location">
    <subcellularLocation>
        <location evidence="1">Membrane</location>
        <topology evidence="1">Multi-pass membrane protein</topology>
    </subcellularLocation>
</comment>
<keyword evidence="6 12" id="KW-1133">Transmembrane helix</keyword>
<evidence type="ECO:0000256" key="5">
    <source>
        <dbReference type="ARBA" id="ARBA00022692"/>
    </source>
</evidence>
<dbReference type="InterPro" id="IPR048254">
    <property type="entry name" value="CDP_ALCOHOL_P_TRANSF_CS"/>
</dbReference>
<evidence type="ECO:0000256" key="6">
    <source>
        <dbReference type="ARBA" id="ARBA00022989"/>
    </source>
</evidence>
<comment type="similarity">
    <text evidence="2 11">Belongs to the CDP-alcohol phosphatidyltransferase class-I family.</text>
</comment>
<dbReference type="InterPro" id="IPR004570">
    <property type="entry name" value="Phosphatidylglycerol_P_synth"/>
</dbReference>
<evidence type="ECO:0000256" key="1">
    <source>
        <dbReference type="ARBA" id="ARBA00004141"/>
    </source>
</evidence>
<evidence type="ECO:0000256" key="8">
    <source>
        <dbReference type="ARBA" id="ARBA00023136"/>
    </source>
</evidence>
<keyword evidence="3" id="KW-0444">Lipid biosynthesis</keyword>
<dbReference type="PIRSF" id="PIRSF000847">
    <property type="entry name" value="Phos_ph_gly_syn"/>
    <property type="match status" value="1"/>
</dbReference>
<evidence type="ECO:0008006" key="15">
    <source>
        <dbReference type="Google" id="ProtNLM"/>
    </source>
</evidence>
<dbReference type="Gene3D" id="1.20.120.1760">
    <property type="match status" value="1"/>
</dbReference>
<sequence length="193" mass="20824">MFSKRDPHKPYPHDHLIGATVMRLIPPSVTPNMVTVFRFVTTPIVLWLLLTGRYALGVPAFLLVAFTDALDGSMARLRRQVTAWGTFYDPLADKLLIGSVILLVVLPLLPFALACAVVALEVMLTVGGLFRRRRGRVVSANGFGKTKMFLQVLGVSLVLVSLMIGAPALVPLAVAVLWVAVGFAGVSLVTYGL</sequence>